<dbReference type="Gene3D" id="1.20.58.70">
    <property type="match status" value="1"/>
</dbReference>
<dbReference type="SUPFAM" id="SSF47661">
    <property type="entry name" value="t-snare proteins"/>
    <property type="match status" value="1"/>
</dbReference>
<dbReference type="GO" id="GO:0016192">
    <property type="term" value="P:vesicle-mediated transport"/>
    <property type="evidence" value="ECO:0007669"/>
    <property type="project" value="InterPro"/>
</dbReference>
<evidence type="ECO:0000313" key="4">
    <source>
        <dbReference type="Proteomes" id="UP000478008"/>
    </source>
</evidence>
<protein>
    <submittedName>
        <fullName evidence="3">DEBR0S1_22254g1_1</fullName>
    </submittedName>
</protein>
<dbReference type="PROSITE" id="PS50192">
    <property type="entry name" value="T_SNARE"/>
    <property type="match status" value="1"/>
</dbReference>
<evidence type="ECO:0000259" key="2">
    <source>
        <dbReference type="PROSITE" id="PS50192"/>
    </source>
</evidence>
<feature type="transmembrane region" description="Helical" evidence="1">
    <location>
        <begin position="259"/>
        <end position="280"/>
    </location>
</feature>
<dbReference type="AlphaFoldDB" id="A0A7D9CW87"/>
<dbReference type="Proteomes" id="UP000478008">
    <property type="component" value="Unassembled WGS sequence"/>
</dbReference>
<dbReference type="InterPro" id="IPR010989">
    <property type="entry name" value="SNARE"/>
</dbReference>
<gene>
    <name evidence="3" type="ORF">DEBR0S1_22254G</name>
</gene>
<evidence type="ECO:0000313" key="3">
    <source>
        <dbReference type="EMBL" id="VUG16653.1"/>
    </source>
</evidence>
<feature type="domain" description="T-SNARE coiled-coil homology" evidence="2">
    <location>
        <begin position="184"/>
        <end position="246"/>
    </location>
</feature>
<reference evidence="3 4" key="1">
    <citation type="submission" date="2019-07" db="EMBL/GenBank/DDBJ databases">
        <authorList>
            <person name="Friedrich A."/>
            <person name="Schacherer J."/>
        </authorList>
    </citation>
    <scope>NUCLEOTIDE SEQUENCE [LARGE SCALE GENOMIC DNA]</scope>
</reference>
<dbReference type="InterPro" id="IPR000727">
    <property type="entry name" value="T_SNARE_dom"/>
</dbReference>
<dbReference type="GO" id="GO:0016020">
    <property type="term" value="C:membrane"/>
    <property type="evidence" value="ECO:0007669"/>
    <property type="project" value="InterPro"/>
</dbReference>
<name>A0A7D9CW87_DEKBR</name>
<dbReference type="EMBL" id="CABFWN010000001">
    <property type="protein sequence ID" value="VUG16653.1"/>
    <property type="molecule type" value="Genomic_DNA"/>
</dbReference>
<accession>A0A7D9CW87</accession>
<keyword evidence="1" id="KW-1133">Transmembrane helix</keyword>
<keyword evidence="1" id="KW-0812">Transmembrane</keyword>
<evidence type="ECO:0000256" key="1">
    <source>
        <dbReference type="SAM" id="Phobius"/>
    </source>
</evidence>
<proteinExistence type="predicted"/>
<sequence>MHSSYIRYPIIAKPKPAELDFSCWNSPTTKFCSFSTSLLRRIMDYKEQIYALKQLQKKQLGEASSSGSSKIMVQINVLSNCLRSQQKDIVQSIDELKNLCDIHDKDQVCQVNNMNRNFKNAIRDLMVANSDYQHSIRDNSVKQYMCLNPKVSEAEALDFVETLNGQHVSVITMKGPKSKAVQTYEGVSARYKELKELEKSAAELNHLVDSLHNITVTQDTQFQVINENLNRSSLDLERGDANVLSSISRSRKSKLMGSWLFVIVVFIALLMIGSVVGGLVKWCIL</sequence>
<keyword evidence="1" id="KW-0472">Membrane</keyword>
<organism evidence="3 4">
    <name type="scientific">Dekkera bruxellensis</name>
    <name type="common">Brettanomyces custersii</name>
    <dbReference type="NCBI Taxonomy" id="5007"/>
    <lineage>
        <taxon>Eukaryota</taxon>
        <taxon>Fungi</taxon>
        <taxon>Dikarya</taxon>
        <taxon>Ascomycota</taxon>
        <taxon>Saccharomycotina</taxon>
        <taxon>Pichiomycetes</taxon>
        <taxon>Pichiales</taxon>
        <taxon>Pichiaceae</taxon>
        <taxon>Brettanomyces</taxon>
    </lineage>
</organism>
<dbReference type="SMART" id="SM00397">
    <property type="entry name" value="t_SNARE"/>
    <property type="match status" value="1"/>
</dbReference>
<keyword evidence="4" id="KW-1185">Reference proteome</keyword>